<reference evidence="1" key="1">
    <citation type="submission" date="2020-04" db="EMBL/GenBank/DDBJ databases">
        <authorList>
            <person name="Broberg M."/>
        </authorList>
    </citation>
    <scope>NUCLEOTIDE SEQUENCE</scope>
</reference>
<reference evidence="1" key="2">
    <citation type="submission" date="2021-10" db="EMBL/GenBank/DDBJ databases">
        <authorList>
            <person name="Piombo E."/>
        </authorList>
    </citation>
    <scope>NUCLEOTIDE SEQUENCE</scope>
</reference>
<proteinExistence type="predicted"/>
<dbReference type="EMBL" id="CADEHS020000394">
    <property type="protein sequence ID" value="CAG9951768.1"/>
    <property type="molecule type" value="Genomic_DNA"/>
</dbReference>
<dbReference type="Proteomes" id="UP000836387">
    <property type="component" value="Unassembled WGS sequence"/>
</dbReference>
<organism evidence="1 2">
    <name type="scientific">Clonostachys rosea f. rosea IK726</name>
    <dbReference type="NCBI Taxonomy" id="1349383"/>
    <lineage>
        <taxon>Eukaryota</taxon>
        <taxon>Fungi</taxon>
        <taxon>Dikarya</taxon>
        <taxon>Ascomycota</taxon>
        <taxon>Pezizomycotina</taxon>
        <taxon>Sordariomycetes</taxon>
        <taxon>Hypocreomycetidae</taxon>
        <taxon>Hypocreales</taxon>
        <taxon>Bionectriaceae</taxon>
        <taxon>Clonostachys</taxon>
    </lineage>
</organism>
<keyword evidence="2" id="KW-1185">Reference proteome</keyword>
<sequence>MESIARNQATAAQIQHLEDATKNPLTGQAWPTGHEAIVQERRRMPVYGQYQQILDAYHQSQVIVLSSEQGSGKSTQVPQLLLYDEFMSNLRIACTQPRRRAATELAKRVSEEMGVNLGAEVGYTVQGDRLVDEVKNKETRLVYLTEDILIRQLQSNKKLSEYACVILDEAHERTIDLDLLVALLKTSYLQPATAINAEWLAELPFFQDARLPKKKDEDGTLRQPNVKDSLDSARARIEASKEQ</sequence>
<evidence type="ECO:0000313" key="2">
    <source>
        <dbReference type="Proteomes" id="UP000836387"/>
    </source>
</evidence>
<comment type="caution">
    <text evidence="1">The sequence shown here is derived from an EMBL/GenBank/DDBJ whole genome shotgun (WGS) entry which is preliminary data.</text>
</comment>
<protein>
    <submittedName>
        <fullName evidence="1">Uncharacterized protein</fullName>
    </submittedName>
</protein>
<accession>A0ACA9UGX2</accession>
<name>A0ACA9UGX2_BIOOC</name>
<evidence type="ECO:0000313" key="1">
    <source>
        <dbReference type="EMBL" id="CAG9951768.1"/>
    </source>
</evidence>
<gene>
    <name evidence="1" type="ORF">CRV2_00018354</name>
</gene>